<sequence>ALRSLAAATSSQHVKLIEAFTAYEQGLIAPVQGQAPMAELKPAQPQPLRLNANTYEGKERKNLHLWVREVELTIDAALISTE</sequence>
<name>A0A2P4XQB2_9STRA</name>
<reference evidence="1 2" key="1">
    <citation type="journal article" date="2017" name="Genome Biol. Evol.">
        <title>Phytophthora megakarya and P. palmivora, closely related causal agents of cacao black pod rot, underwent increases in genome sizes and gene numbers by different mechanisms.</title>
        <authorList>
            <person name="Ali S.S."/>
            <person name="Shao J."/>
            <person name="Lary D.J."/>
            <person name="Kronmiller B."/>
            <person name="Shen D."/>
            <person name="Strem M.D."/>
            <person name="Amoako-Attah I."/>
            <person name="Akrofi A.Y."/>
            <person name="Begoude B.A."/>
            <person name="Ten Hoopen G.M."/>
            <person name="Coulibaly K."/>
            <person name="Kebe B.I."/>
            <person name="Melnick R.L."/>
            <person name="Guiltinan M.J."/>
            <person name="Tyler B.M."/>
            <person name="Meinhardt L.W."/>
            <person name="Bailey B.A."/>
        </authorList>
    </citation>
    <scope>NUCLEOTIDE SEQUENCE [LARGE SCALE GENOMIC DNA]</scope>
    <source>
        <strain evidence="2">sbr112.9</strain>
    </source>
</reference>
<feature type="non-terminal residue" evidence="1">
    <location>
        <position position="1"/>
    </location>
</feature>
<keyword evidence="2" id="KW-1185">Reference proteome</keyword>
<accession>A0A2P4XQB2</accession>
<comment type="caution">
    <text evidence="1">The sequence shown here is derived from an EMBL/GenBank/DDBJ whole genome shotgun (WGS) entry which is preliminary data.</text>
</comment>
<organism evidence="1 2">
    <name type="scientific">Phytophthora palmivora</name>
    <dbReference type="NCBI Taxonomy" id="4796"/>
    <lineage>
        <taxon>Eukaryota</taxon>
        <taxon>Sar</taxon>
        <taxon>Stramenopiles</taxon>
        <taxon>Oomycota</taxon>
        <taxon>Peronosporomycetes</taxon>
        <taxon>Peronosporales</taxon>
        <taxon>Peronosporaceae</taxon>
        <taxon>Phytophthora</taxon>
    </lineage>
</organism>
<evidence type="ECO:0000313" key="2">
    <source>
        <dbReference type="Proteomes" id="UP000237271"/>
    </source>
</evidence>
<dbReference type="EMBL" id="NCKW01008708">
    <property type="protein sequence ID" value="POM67746.1"/>
    <property type="molecule type" value="Genomic_DNA"/>
</dbReference>
<evidence type="ECO:0000313" key="1">
    <source>
        <dbReference type="EMBL" id="POM67746.1"/>
    </source>
</evidence>
<feature type="non-terminal residue" evidence="1">
    <location>
        <position position="82"/>
    </location>
</feature>
<dbReference type="AlphaFoldDB" id="A0A2P4XQB2"/>
<gene>
    <name evidence="1" type="ORF">PHPALM_16192</name>
</gene>
<dbReference type="Proteomes" id="UP000237271">
    <property type="component" value="Unassembled WGS sequence"/>
</dbReference>
<protein>
    <submittedName>
        <fullName evidence="1">Gag protein</fullName>
    </submittedName>
</protein>
<proteinExistence type="predicted"/>